<gene>
    <name evidence="1" type="ORF">PHYPA_023083</name>
</gene>
<dbReference type="EMBL" id="ABEU02000018">
    <property type="protein sequence ID" value="PNR35184.1"/>
    <property type="molecule type" value="Genomic_DNA"/>
</dbReference>
<reference evidence="1 3" key="2">
    <citation type="journal article" date="2018" name="Plant J.">
        <title>The Physcomitrella patens chromosome-scale assembly reveals moss genome structure and evolution.</title>
        <authorList>
            <person name="Lang D."/>
            <person name="Ullrich K.K."/>
            <person name="Murat F."/>
            <person name="Fuchs J."/>
            <person name="Jenkins J."/>
            <person name="Haas F.B."/>
            <person name="Piednoel M."/>
            <person name="Gundlach H."/>
            <person name="Van Bel M."/>
            <person name="Meyberg R."/>
            <person name="Vives C."/>
            <person name="Morata J."/>
            <person name="Symeonidi A."/>
            <person name="Hiss M."/>
            <person name="Muchero W."/>
            <person name="Kamisugi Y."/>
            <person name="Saleh O."/>
            <person name="Blanc G."/>
            <person name="Decker E.L."/>
            <person name="van Gessel N."/>
            <person name="Grimwood J."/>
            <person name="Hayes R.D."/>
            <person name="Graham S.W."/>
            <person name="Gunter L.E."/>
            <person name="McDaniel S.F."/>
            <person name="Hoernstein S.N.W."/>
            <person name="Larsson A."/>
            <person name="Li F.W."/>
            <person name="Perroud P.F."/>
            <person name="Phillips J."/>
            <person name="Ranjan P."/>
            <person name="Rokshar D.S."/>
            <person name="Rothfels C.J."/>
            <person name="Schneider L."/>
            <person name="Shu S."/>
            <person name="Stevenson D.W."/>
            <person name="Thummler F."/>
            <person name="Tillich M."/>
            <person name="Villarreal Aguilar J.C."/>
            <person name="Widiez T."/>
            <person name="Wong G.K."/>
            <person name="Wymore A."/>
            <person name="Zhang Y."/>
            <person name="Zimmer A.D."/>
            <person name="Quatrano R.S."/>
            <person name="Mayer K.F.X."/>
            <person name="Goodstein D."/>
            <person name="Casacuberta J.M."/>
            <person name="Vandepoele K."/>
            <person name="Reski R."/>
            <person name="Cuming A.C."/>
            <person name="Tuskan G.A."/>
            <person name="Maumus F."/>
            <person name="Salse J."/>
            <person name="Schmutz J."/>
            <person name="Rensing S.A."/>
        </authorList>
    </citation>
    <scope>NUCLEOTIDE SEQUENCE [LARGE SCALE GENOMIC DNA]</scope>
    <source>
        <strain evidence="2 3">cv. Gransden 2004</strain>
    </source>
</reference>
<reference evidence="2" key="3">
    <citation type="submission" date="2020-12" db="UniProtKB">
        <authorList>
            <consortium name="EnsemblPlants"/>
        </authorList>
    </citation>
    <scope>IDENTIFICATION</scope>
</reference>
<dbReference type="AlphaFoldDB" id="A0A2K1J0Y0"/>
<dbReference type="Proteomes" id="UP000006727">
    <property type="component" value="Chromosome 18"/>
</dbReference>
<protein>
    <submittedName>
        <fullName evidence="1 2">Uncharacterized protein</fullName>
    </submittedName>
</protein>
<dbReference type="Gramene" id="Pp3c18_13320V3.1">
    <property type="protein sequence ID" value="Pp3c18_13320V3.1"/>
    <property type="gene ID" value="Pp3c18_13320"/>
</dbReference>
<name>A0A2K1J0Y0_PHYPA</name>
<organism evidence="1">
    <name type="scientific">Physcomitrium patens</name>
    <name type="common">Spreading-leaved earth moss</name>
    <name type="synonym">Physcomitrella patens</name>
    <dbReference type="NCBI Taxonomy" id="3218"/>
    <lineage>
        <taxon>Eukaryota</taxon>
        <taxon>Viridiplantae</taxon>
        <taxon>Streptophyta</taxon>
        <taxon>Embryophyta</taxon>
        <taxon>Bryophyta</taxon>
        <taxon>Bryophytina</taxon>
        <taxon>Bryopsida</taxon>
        <taxon>Funariidae</taxon>
        <taxon>Funariales</taxon>
        <taxon>Funariaceae</taxon>
        <taxon>Physcomitrium</taxon>
    </lineage>
</organism>
<proteinExistence type="predicted"/>
<reference evidence="1 3" key="1">
    <citation type="journal article" date="2008" name="Science">
        <title>The Physcomitrella genome reveals evolutionary insights into the conquest of land by plants.</title>
        <authorList>
            <person name="Rensing S."/>
            <person name="Lang D."/>
            <person name="Zimmer A."/>
            <person name="Terry A."/>
            <person name="Salamov A."/>
            <person name="Shapiro H."/>
            <person name="Nishiyama T."/>
            <person name="Perroud P.-F."/>
            <person name="Lindquist E."/>
            <person name="Kamisugi Y."/>
            <person name="Tanahashi T."/>
            <person name="Sakakibara K."/>
            <person name="Fujita T."/>
            <person name="Oishi K."/>
            <person name="Shin-I T."/>
            <person name="Kuroki Y."/>
            <person name="Toyoda A."/>
            <person name="Suzuki Y."/>
            <person name="Hashimoto A."/>
            <person name="Yamaguchi K."/>
            <person name="Sugano A."/>
            <person name="Kohara Y."/>
            <person name="Fujiyama A."/>
            <person name="Anterola A."/>
            <person name="Aoki S."/>
            <person name="Ashton N."/>
            <person name="Barbazuk W.B."/>
            <person name="Barker E."/>
            <person name="Bennetzen J."/>
            <person name="Bezanilla M."/>
            <person name="Blankenship R."/>
            <person name="Cho S.H."/>
            <person name="Dutcher S."/>
            <person name="Estelle M."/>
            <person name="Fawcett J.A."/>
            <person name="Gundlach H."/>
            <person name="Hanada K."/>
            <person name="Heyl A."/>
            <person name="Hicks K.A."/>
            <person name="Hugh J."/>
            <person name="Lohr M."/>
            <person name="Mayer K."/>
            <person name="Melkozernov A."/>
            <person name="Murata T."/>
            <person name="Nelson D."/>
            <person name="Pils B."/>
            <person name="Prigge M."/>
            <person name="Reiss B."/>
            <person name="Renner T."/>
            <person name="Rombauts S."/>
            <person name="Rushton P."/>
            <person name="Sanderfoot A."/>
            <person name="Schween G."/>
            <person name="Shiu S.-H."/>
            <person name="Stueber K."/>
            <person name="Theodoulou F.L."/>
            <person name="Tu H."/>
            <person name="Van de Peer Y."/>
            <person name="Verrier P.J."/>
            <person name="Waters E."/>
            <person name="Wood A."/>
            <person name="Yang L."/>
            <person name="Cove D."/>
            <person name="Cuming A."/>
            <person name="Hasebe M."/>
            <person name="Lucas S."/>
            <person name="Mishler D.B."/>
            <person name="Reski R."/>
            <person name="Grigoriev I."/>
            <person name="Quatrano R.S."/>
            <person name="Boore J.L."/>
        </authorList>
    </citation>
    <scope>NUCLEOTIDE SEQUENCE [LARGE SCALE GENOMIC DNA]</scope>
    <source>
        <strain evidence="2 3">cv. Gransden 2004</strain>
    </source>
</reference>
<evidence type="ECO:0000313" key="1">
    <source>
        <dbReference type="EMBL" id="PNR35184.1"/>
    </source>
</evidence>
<accession>A0A2K1J0Y0</accession>
<dbReference type="EnsemblPlants" id="Pp3c18_13320V3.1">
    <property type="protein sequence ID" value="Pp3c18_13320V3.1"/>
    <property type="gene ID" value="Pp3c18_13320"/>
</dbReference>
<keyword evidence="3" id="KW-1185">Reference proteome</keyword>
<sequence length="73" mass="8361">MQRSGNGLILTKELPHTLRSFRALTLPTTQYNSKSFVITMAFILSDGRLSSKLRILRKSPFALSVFQFKRENT</sequence>
<dbReference type="PaxDb" id="3218-PP1S3_496V6.1"/>
<evidence type="ECO:0000313" key="3">
    <source>
        <dbReference type="Proteomes" id="UP000006727"/>
    </source>
</evidence>
<dbReference type="InParanoid" id="A0A2K1J0Y0"/>
<evidence type="ECO:0000313" key="2">
    <source>
        <dbReference type="EnsemblPlants" id="Pp3c18_13320V3.1"/>
    </source>
</evidence>